<sequence>MGATQSARRIYFCAFFATCISNRRLASINAAIDVGHRRPFFLPFNTTHVCSYRRGKRNISNGLEDQRPTTGENDE</sequence>
<evidence type="ECO:0000313" key="2">
    <source>
        <dbReference type="Proteomes" id="UP001234178"/>
    </source>
</evidence>
<proteinExistence type="predicted"/>
<evidence type="ECO:0000313" key="1">
    <source>
        <dbReference type="EMBL" id="KAK4029865.1"/>
    </source>
</evidence>
<reference evidence="1 2" key="1">
    <citation type="journal article" date="2023" name="Nucleic Acids Res.">
        <title>The hologenome of Daphnia magna reveals possible DNA methylation and microbiome-mediated evolution of the host genome.</title>
        <authorList>
            <person name="Chaturvedi A."/>
            <person name="Li X."/>
            <person name="Dhandapani V."/>
            <person name="Marshall H."/>
            <person name="Kissane S."/>
            <person name="Cuenca-Cambronero M."/>
            <person name="Asole G."/>
            <person name="Calvet F."/>
            <person name="Ruiz-Romero M."/>
            <person name="Marangio P."/>
            <person name="Guigo R."/>
            <person name="Rago D."/>
            <person name="Mirbahai L."/>
            <person name="Eastwood N."/>
            <person name="Colbourne J.K."/>
            <person name="Zhou J."/>
            <person name="Mallon E."/>
            <person name="Orsini L."/>
        </authorList>
    </citation>
    <scope>NUCLEOTIDE SEQUENCE [LARGE SCALE GENOMIC DNA]</scope>
    <source>
        <strain evidence="1">LRV0_1</strain>
    </source>
</reference>
<dbReference type="EMBL" id="JAOYFB010000039">
    <property type="protein sequence ID" value="KAK4029865.1"/>
    <property type="molecule type" value="Genomic_DNA"/>
</dbReference>
<keyword evidence="2" id="KW-1185">Reference proteome</keyword>
<gene>
    <name evidence="1" type="ORF">OUZ56_022823</name>
</gene>
<evidence type="ECO:0008006" key="3">
    <source>
        <dbReference type="Google" id="ProtNLM"/>
    </source>
</evidence>
<organism evidence="1 2">
    <name type="scientific">Daphnia magna</name>
    <dbReference type="NCBI Taxonomy" id="35525"/>
    <lineage>
        <taxon>Eukaryota</taxon>
        <taxon>Metazoa</taxon>
        <taxon>Ecdysozoa</taxon>
        <taxon>Arthropoda</taxon>
        <taxon>Crustacea</taxon>
        <taxon>Branchiopoda</taxon>
        <taxon>Diplostraca</taxon>
        <taxon>Cladocera</taxon>
        <taxon>Anomopoda</taxon>
        <taxon>Daphniidae</taxon>
        <taxon>Daphnia</taxon>
    </lineage>
</organism>
<comment type="caution">
    <text evidence="1">The sequence shown here is derived from an EMBL/GenBank/DDBJ whole genome shotgun (WGS) entry which is preliminary data.</text>
</comment>
<protein>
    <recommendedName>
        <fullName evidence="3">Secreted protein</fullName>
    </recommendedName>
</protein>
<accession>A0ABR0AXQ1</accession>
<name>A0ABR0AXQ1_9CRUS</name>
<dbReference type="Proteomes" id="UP001234178">
    <property type="component" value="Unassembled WGS sequence"/>
</dbReference>